<accession>G5CJ27</accession>
<feature type="chain" id="PRO_5003475397" evidence="1">
    <location>
        <begin position="30"/>
        <end position="177"/>
    </location>
</feature>
<keyword evidence="1" id="KW-0732">Signal</keyword>
<keyword evidence="2" id="KW-0614">Plasmid</keyword>
<evidence type="ECO:0000313" key="2">
    <source>
        <dbReference type="EMBL" id="AEP14304.1"/>
    </source>
</evidence>
<dbReference type="EMBL" id="JN119829">
    <property type="protein sequence ID" value="AEP14304.1"/>
    <property type="molecule type" value="Genomic_DNA"/>
</dbReference>
<dbReference type="AlphaFoldDB" id="G5CJ27"/>
<reference evidence="2" key="1">
    <citation type="journal article" date="2011" name="Appl. Environ. Microbiol.">
        <title>Two Large, Related, Cryptic Plasmids from Geographically Distinct Isolates of Sulfobacillus thermotolerans.</title>
        <authorList>
            <person name="Deane S.M."/>
            <person name="Rawlings D.E."/>
        </authorList>
    </citation>
    <scope>NUCLEOTIDE SEQUENCE</scope>
    <source>
        <strain evidence="2">L15</strain>
        <plasmid evidence="2">pL15</plasmid>
    </source>
</reference>
<proteinExistence type="predicted"/>
<gene>
    <name evidence="2" type="primary">orfL56</name>
</gene>
<name>G5CJ27_9FIRM</name>
<dbReference type="RefSeq" id="WP_031942671.1">
    <property type="nucleotide sequence ID" value="NC_025041.1"/>
</dbReference>
<evidence type="ECO:0000256" key="1">
    <source>
        <dbReference type="SAM" id="SignalP"/>
    </source>
</evidence>
<geneLocation type="plasmid" evidence="2">
    <name>pL15</name>
</geneLocation>
<sequence length="177" mass="18790">MRYLYTSLIAGGIVLLGASAITSHNAAQASTVQNFQSQKQQRIAKELAQAAQNKSKARDHGGVTHFSPPVPHQIAEPGIPIGPIPMTQSSAWTAGWYPNTMNEVLVLGGYKRSNPEQGMIDVQVLDQNNAPWSGEFLAPGQTGAITITNVQGTIVKWTSSSGASGSFNLASDKWGQS</sequence>
<feature type="signal peptide" evidence="1">
    <location>
        <begin position="1"/>
        <end position="29"/>
    </location>
</feature>
<protein>
    <submittedName>
        <fullName evidence="2">Uncharacterized protein</fullName>
    </submittedName>
</protein>
<organism evidence="2">
    <name type="scientific">Sulfobacillus thermotolerans</name>
    <dbReference type="NCBI Taxonomy" id="338644"/>
    <lineage>
        <taxon>Bacteria</taxon>
        <taxon>Bacillati</taxon>
        <taxon>Bacillota</taxon>
        <taxon>Clostridia</taxon>
        <taxon>Eubacteriales</taxon>
        <taxon>Clostridiales Family XVII. Incertae Sedis</taxon>
        <taxon>Sulfobacillus</taxon>
    </lineage>
</organism>